<dbReference type="PRINTS" id="PR00037">
    <property type="entry name" value="HTHLACR"/>
</dbReference>
<dbReference type="EMBL" id="CP003364">
    <property type="protein sequence ID" value="AGA29357.1"/>
    <property type="molecule type" value="Genomic_DNA"/>
</dbReference>
<keyword evidence="7" id="KW-1185">Reference proteome</keyword>
<dbReference type="InterPro" id="IPR014036">
    <property type="entry name" value="DeoR-like_C"/>
</dbReference>
<name>L0DJC5_SINAD</name>
<protein>
    <submittedName>
        <fullName evidence="6">Transcriptional regulator of sugar metabolism</fullName>
    </submittedName>
</protein>
<dbReference type="SUPFAM" id="SSF46785">
    <property type="entry name" value="Winged helix' DNA-binding domain"/>
    <property type="match status" value="1"/>
</dbReference>
<dbReference type="SUPFAM" id="SSF100950">
    <property type="entry name" value="NagB/RpiA/CoA transferase-like"/>
    <property type="match status" value="1"/>
</dbReference>
<keyword evidence="3" id="KW-0238">DNA-binding</keyword>
<dbReference type="OrthoDB" id="9798651at2"/>
<evidence type="ECO:0000259" key="5">
    <source>
        <dbReference type="PROSITE" id="PS51000"/>
    </source>
</evidence>
<dbReference type="InterPro" id="IPR036388">
    <property type="entry name" value="WH-like_DNA-bd_sf"/>
</dbReference>
<dbReference type="InterPro" id="IPR036390">
    <property type="entry name" value="WH_DNA-bd_sf"/>
</dbReference>
<evidence type="ECO:0000313" key="6">
    <source>
        <dbReference type="EMBL" id="AGA29357.1"/>
    </source>
</evidence>
<dbReference type="Pfam" id="PF08220">
    <property type="entry name" value="HTH_DeoR"/>
    <property type="match status" value="1"/>
</dbReference>
<dbReference type="AlphaFoldDB" id="L0DJC5"/>
<dbReference type="GO" id="GO:0003700">
    <property type="term" value="F:DNA-binding transcription factor activity"/>
    <property type="evidence" value="ECO:0007669"/>
    <property type="project" value="InterPro"/>
</dbReference>
<dbReference type="HOGENOM" id="CLU_060699_2_1_0"/>
<gene>
    <name evidence="6" type="ordered locus">Sinac_5205</name>
</gene>
<keyword evidence="1" id="KW-0678">Repressor</keyword>
<dbReference type="SMART" id="SM01134">
    <property type="entry name" value="DeoRC"/>
    <property type="match status" value="1"/>
</dbReference>
<dbReference type="eggNOG" id="COG1349">
    <property type="taxonomic scope" value="Bacteria"/>
</dbReference>
<sequence>MLTAERQRALLEVLKLEGKVLASGLSRRFGVSEDTIRRDLRELDKAGLLQRVHGGALPRSSISVEYSSRQKESTEAKRRIGAAAVGLLHPGELVVLDAGTTPLAVIENLPADFAIKVVTHSLPAATALAEHPVAEGIIIGGRIFKSARASNGVATVDAYRLIRPDVCILGAAAVHPEAGITTFDAEEAEVKRAMVAYASRVIVLATGEKLGTVSSYLIAPAGRLTHLVTDRDASPEVLQQLRELGIEVVLA</sequence>
<dbReference type="PROSITE" id="PS00894">
    <property type="entry name" value="HTH_DEOR_1"/>
    <property type="match status" value="1"/>
</dbReference>
<dbReference type="PANTHER" id="PTHR30363">
    <property type="entry name" value="HTH-TYPE TRANSCRIPTIONAL REGULATOR SRLR-RELATED"/>
    <property type="match status" value="1"/>
</dbReference>
<dbReference type="InterPro" id="IPR050313">
    <property type="entry name" value="Carb_Metab_HTH_regulators"/>
</dbReference>
<evidence type="ECO:0000256" key="4">
    <source>
        <dbReference type="ARBA" id="ARBA00023163"/>
    </source>
</evidence>
<evidence type="ECO:0000256" key="1">
    <source>
        <dbReference type="ARBA" id="ARBA00022491"/>
    </source>
</evidence>
<dbReference type="STRING" id="886293.Sinac_5205"/>
<dbReference type="Pfam" id="PF00455">
    <property type="entry name" value="DeoRC"/>
    <property type="match status" value="1"/>
</dbReference>
<dbReference type="Proteomes" id="UP000010798">
    <property type="component" value="Chromosome"/>
</dbReference>
<dbReference type="SMART" id="SM00420">
    <property type="entry name" value="HTH_DEOR"/>
    <property type="match status" value="1"/>
</dbReference>
<accession>L0DJC5</accession>
<evidence type="ECO:0000256" key="2">
    <source>
        <dbReference type="ARBA" id="ARBA00023015"/>
    </source>
</evidence>
<evidence type="ECO:0000256" key="3">
    <source>
        <dbReference type="ARBA" id="ARBA00023125"/>
    </source>
</evidence>
<keyword evidence="2" id="KW-0805">Transcription regulation</keyword>
<keyword evidence="4" id="KW-0804">Transcription</keyword>
<dbReference type="InterPro" id="IPR018356">
    <property type="entry name" value="Tscrpt_reg_HTH_DeoR_CS"/>
</dbReference>
<evidence type="ECO:0000313" key="7">
    <source>
        <dbReference type="Proteomes" id="UP000010798"/>
    </source>
</evidence>
<dbReference type="InterPro" id="IPR001034">
    <property type="entry name" value="DeoR_HTH"/>
</dbReference>
<dbReference type="Gene3D" id="3.40.50.1360">
    <property type="match status" value="1"/>
</dbReference>
<dbReference type="PROSITE" id="PS51000">
    <property type="entry name" value="HTH_DEOR_2"/>
    <property type="match status" value="1"/>
</dbReference>
<reference evidence="6 7" key="1">
    <citation type="submission" date="2012-02" db="EMBL/GenBank/DDBJ databases">
        <title>Complete sequence of chromosome of Singulisphaera acidiphila DSM 18658.</title>
        <authorList>
            <consortium name="US DOE Joint Genome Institute (JGI-PGF)"/>
            <person name="Lucas S."/>
            <person name="Copeland A."/>
            <person name="Lapidus A."/>
            <person name="Glavina del Rio T."/>
            <person name="Dalin E."/>
            <person name="Tice H."/>
            <person name="Bruce D."/>
            <person name="Goodwin L."/>
            <person name="Pitluck S."/>
            <person name="Peters L."/>
            <person name="Ovchinnikova G."/>
            <person name="Chertkov O."/>
            <person name="Kyrpides N."/>
            <person name="Mavromatis K."/>
            <person name="Ivanova N."/>
            <person name="Brettin T."/>
            <person name="Detter J.C."/>
            <person name="Han C."/>
            <person name="Larimer F."/>
            <person name="Land M."/>
            <person name="Hauser L."/>
            <person name="Markowitz V."/>
            <person name="Cheng J.-F."/>
            <person name="Hugenholtz P."/>
            <person name="Woyke T."/>
            <person name="Wu D."/>
            <person name="Tindall B."/>
            <person name="Pomrenke H."/>
            <person name="Brambilla E."/>
            <person name="Klenk H.-P."/>
            <person name="Eisen J.A."/>
        </authorList>
    </citation>
    <scope>NUCLEOTIDE SEQUENCE [LARGE SCALE GENOMIC DNA]</scope>
    <source>
        <strain evidence="7">ATCC BAA-1392 / DSM 18658 / VKM B-2454 / MOB10</strain>
    </source>
</reference>
<dbReference type="KEGG" id="saci:Sinac_5205"/>
<dbReference type="RefSeq" id="WP_015248461.1">
    <property type="nucleotide sequence ID" value="NC_019892.1"/>
</dbReference>
<dbReference type="InterPro" id="IPR037171">
    <property type="entry name" value="NagB/RpiA_transferase-like"/>
</dbReference>
<organism evidence="6 7">
    <name type="scientific">Singulisphaera acidiphila (strain ATCC BAA-1392 / DSM 18658 / VKM B-2454 / MOB10)</name>
    <dbReference type="NCBI Taxonomy" id="886293"/>
    <lineage>
        <taxon>Bacteria</taxon>
        <taxon>Pseudomonadati</taxon>
        <taxon>Planctomycetota</taxon>
        <taxon>Planctomycetia</taxon>
        <taxon>Isosphaerales</taxon>
        <taxon>Isosphaeraceae</taxon>
        <taxon>Singulisphaera</taxon>
    </lineage>
</organism>
<dbReference type="Gene3D" id="1.10.10.10">
    <property type="entry name" value="Winged helix-like DNA-binding domain superfamily/Winged helix DNA-binding domain"/>
    <property type="match status" value="1"/>
</dbReference>
<proteinExistence type="predicted"/>
<dbReference type="GO" id="GO:0003677">
    <property type="term" value="F:DNA binding"/>
    <property type="evidence" value="ECO:0007669"/>
    <property type="project" value="UniProtKB-KW"/>
</dbReference>
<feature type="domain" description="HTH deoR-type" evidence="5">
    <location>
        <begin position="3"/>
        <end position="58"/>
    </location>
</feature>
<dbReference type="PANTHER" id="PTHR30363:SF4">
    <property type="entry name" value="GLYCEROL-3-PHOSPHATE REGULON REPRESSOR"/>
    <property type="match status" value="1"/>
</dbReference>